<reference evidence="1 2" key="1">
    <citation type="submission" date="2020-02" db="EMBL/GenBank/DDBJ databases">
        <authorList>
            <person name="Ferguson B K."/>
        </authorList>
    </citation>
    <scope>NUCLEOTIDE SEQUENCE [LARGE SCALE GENOMIC DNA]</scope>
</reference>
<keyword evidence="2" id="KW-1185">Reference proteome</keyword>
<evidence type="ECO:0000313" key="1">
    <source>
        <dbReference type="EMBL" id="CAB0017360.1"/>
    </source>
</evidence>
<organism evidence="1 2">
    <name type="scientific">Nesidiocoris tenuis</name>
    <dbReference type="NCBI Taxonomy" id="355587"/>
    <lineage>
        <taxon>Eukaryota</taxon>
        <taxon>Metazoa</taxon>
        <taxon>Ecdysozoa</taxon>
        <taxon>Arthropoda</taxon>
        <taxon>Hexapoda</taxon>
        <taxon>Insecta</taxon>
        <taxon>Pterygota</taxon>
        <taxon>Neoptera</taxon>
        <taxon>Paraneoptera</taxon>
        <taxon>Hemiptera</taxon>
        <taxon>Heteroptera</taxon>
        <taxon>Panheteroptera</taxon>
        <taxon>Cimicomorpha</taxon>
        <taxon>Miridae</taxon>
        <taxon>Dicyphina</taxon>
        <taxon>Nesidiocoris</taxon>
    </lineage>
</organism>
<accession>A0A6H5HKN8</accession>
<feature type="non-terminal residue" evidence="1">
    <location>
        <position position="1"/>
    </location>
</feature>
<gene>
    <name evidence="1" type="ORF">NTEN_LOCUS21378</name>
</gene>
<dbReference type="AlphaFoldDB" id="A0A6H5HKN8"/>
<dbReference type="Proteomes" id="UP000479000">
    <property type="component" value="Unassembled WGS sequence"/>
</dbReference>
<name>A0A6H5HKN8_9HEMI</name>
<evidence type="ECO:0000313" key="2">
    <source>
        <dbReference type="Proteomes" id="UP000479000"/>
    </source>
</evidence>
<proteinExistence type="predicted"/>
<protein>
    <submittedName>
        <fullName evidence="1">Uncharacterized protein</fullName>
    </submittedName>
</protein>
<sequence>TASPYRTRKPCMKRRFKRSNAPWSRPARNKSLLSIFNRGRRPTFESYVFGPRTGWRFDSSIWDDIGKGSSTWIERYKCRKDHWQRSGLVIVERTVGYKWWHQSFRESQ</sequence>
<dbReference type="EMBL" id="CADCXU010031293">
    <property type="protein sequence ID" value="CAB0017360.1"/>
    <property type="molecule type" value="Genomic_DNA"/>
</dbReference>